<name>A0AAD0PW13_PSEAV</name>
<evidence type="ECO:0000313" key="3">
    <source>
        <dbReference type="Proteomes" id="UP000006426"/>
    </source>
</evidence>
<evidence type="ECO:0000256" key="1">
    <source>
        <dbReference type="SAM" id="Phobius"/>
    </source>
</evidence>
<gene>
    <name evidence="2" type="ORF">PLA107_031765</name>
</gene>
<dbReference type="Proteomes" id="UP000006426">
    <property type="component" value="Plasmid pmppla107"/>
</dbReference>
<keyword evidence="1" id="KW-0472">Membrane</keyword>
<feature type="transmembrane region" description="Helical" evidence="1">
    <location>
        <begin position="63"/>
        <end position="83"/>
    </location>
</feature>
<evidence type="ECO:0000313" key="2">
    <source>
        <dbReference type="EMBL" id="AXH59803.1"/>
    </source>
</evidence>
<protein>
    <submittedName>
        <fullName evidence="2">Uncharacterized protein</fullName>
    </submittedName>
</protein>
<organism evidence="2 3">
    <name type="scientific">Pseudomonas amygdali pv. lachrymans str. M301315</name>
    <dbReference type="NCBI Taxonomy" id="629260"/>
    <lineage>
        <taxon>Bacteria</taxon>
        <taxon>Pseudomonadati</taxon>
        <taxon>Pseudomonadota</taxon>
        <taxon>Gammaproteobacteria</taxon>
        <taxon>Pseudomonadales</taxon>
        <taxon>Pseudomonadaceae</taxon>
        <taxon>Pseudomonas</taxon>
        <taxon>Pseudomonas amygdali</taxon>
    </lineage>
</organism>
<geneLocation type="plasmid" evidence="3">
    <name>pmppla107</name>
</geneLocation>
<dbReference type="RefSeq" id="WP_005741915.1">
    <property type="nucleotide sequence ID" value="NZ_CP031226.1"/>
</dbReference>
<dbReference type="AlphaFoldDB" id="A0AAD0PW13"/>
<sequence length="152" mass="17237">MRYSNSLESYCKQPISPEKLKAMDNLMAERAKVQWVWLRRLLISALLAVVFVCMWVLCNGFTAGVALSILFGFLMFGTLTLFIDNLSPRLGIHLQVQGKNYASTDTFLEEVEMPDDAVVASPLAKSLIQAIQAQDRKMREFEKRIVNQLCAF</sequence>
<keyword evidence="1" id="KW-1133">Transmembrane helix</keyword>
<reference evidence="2 3" key="1">
    <citation type="journal article" date="2011" name="PLoS Pathog.">
        <title>Dynamic evolution of pathogenicity revealed by sequencing and comparative genomics of 19 Pseudomonas syringae isolates.</title>
        <authorList>
            <person name="Baltrus D.A."/>
            <person name="Nishimura M.T."/>
            <person name="Romanchuk A."/>
            <person name="Chang J.H."/>
            <person name="Mukhtar M.S."/>
            <person name="Cherkis K."/>
            <person name="Roach J."/>
            <person name="Grant S.R."/>
            <person name="Jones C.D."/>
            <person name="Dangl J.L."/>
        </authorList>
    </citation>
    <scope>NUCLEOTIDE SEQUENCE [LARGE SCALE GENOMIC DNA]</scope>
    <source>
        <strain evidence="2 3">M301315</strain>
    </source>
</reference>
<keyword evidence="2" id="KW-0614">Plasmid</keyword>
<proteinExistence type="predicted"/>
<dbReference type="GeneID" id="39474558"/>
<feature type="transmembrane region" description="Helical" evidence="1">
    <location>
        <begin position="37"/>
        <end position="57"/>
    </location>
</feature>
<dbReference type="EMBL" id="CP031226">
    <property type="protein sequence ID" value="AXH59803.1"/>
    <property type="molecule type" value="Genomic_DNA"/>
</dbReference>
<accession>A0AAD0PW13</accession>
<keyword evidence="1" id="KW-0812">Transmembrane</keyword>